<dbReference type="PRINTS" id="PR00463">
    <property type="entry name" value="EP450I"/>
</dbReference>
<dbReference type="InterPro" id="IPR002401">
    <property type="entry name" value="Cyt_P450_E_grp-I"/>
</dbReference>
<dbReference type="Gene3D" id="1.10.630.10">
    <property type="entry name" value="Cytochrome P450"/>
    <property type="match status" value="1"/>
</dbReference>
<dbReference type="InterPro" id="IPR036396">
    <property type="entry name" value="Cyt_P450_sf"/>
</dbReference>
<dbReference type="PANTHER" id="PTHR47943:SF2">
    <property type="entry name" value="CYTOCHROME P450"/>
    <property type="match status" value="1"/>
</dbReference>
<evidence type="ECO:0000256" key="8">
    <source>
        <dbReference type="ARBA" id="ARBA00023033"/>
    </source>
</evidence>
<feature type="chain" id="PRO_5047402163" description="Cytochrome P450" evidence="10">
    <location>
        <begin position="20"/>
        <end position="351"/>
    </location>
</feature>
<evidence type="ECO:0000256" key="1">
    <source>
        <dbReference type="ARBA" id="ARBA00001971"/>
    </source>
</evidence>
<evidence type="ECO:0008006" key="13">
    <source>
        <dbReference type="Google" id="ProtNLM"/>
    </source>
</evidence>
<evidence type="ECO:0000313" key="11">
    <source>
        <dbReference type="EMBL" id="KAH7565853.1"/>
    </source>
</evidence>
<evidence type="ECO:0000313" key="12">
    <source>
        <dbReference type="Proteomes" id="UP000827721"/>
    </source>
</evidence>
<evidence type="ECO:0000256" key="2">
    <source>
        <dbReference type="ARBA" id="ARBA00004370"/>
    </source>
</evidence>
<evidence type="ECO:0000256" key="7">
    <source>
        <dbReference type="ARBA" id="ARBA00023004"/>
    </source>
</evidence>
<dbReference type="InterPro" id="IPR001128">
    <property type="entry name" value="Cyt_P450"/>
</dbReference>
<dbReference type="PANTHER" id="PTHR47943">
    <property type="entry name" value="CYTOCHROME P450 93A3-LIKE"/>
    <property type="match status" value="1"/>
</dbReference>
<keyword evidence="5" id="KW-0479">Metal-binding</keyword>
<evidence type="ECO:0000256" key="10">
    <source>
        <dbReference type="SAM" id="SignalP"/>
    </source>
</evidence>
<keyword evidence="10" id="KW-0732">Signal</keyword>
<comment type="cofactor">
    <cofactor evidence="1">
        <name>heme</name>
        <dbReference type="ChEBI" id="CHEBI:30413"/>
    </cofactor>
</comment>
<accession>A0ABQ8HNK5</accession>
<keyword evidence="12" id="KW-1185">Reference proteome</keyword>
<dbReference type="EMBL" id="JAFEMO010000008">
    <property type="protein sequence ID" value="KAH7565853.1"/>
    <property type="molecule type" value="Genomic_DNA"/>
</dbReference>
<comment type="caution">
    <text evidence="11">The sequence shown here is derived from an EMBL/GenBank/DDBJ whole genome shotgun (WGS) entry which is preliminary data.</text>
</comment>
<sequence length="351" mass="40550">MLWTWTTLAVLAFLFLLQAFLWKRNAKVEKLPPGPRGFPIFGCLHLLGKYPYRDLHKLAQKYGSIMHLRLGLKPTIVVSSPQAAELFLRTHDLVFASRPLVEVSKYISYNQKSLIMAPYGSYWRNIRKMCTLELLSNVKINSFKSMRKEELDLLIEYVKQAACSGIVVDISARVLSLTADMTCRMVFGKKYMEEEFDERGFKAVIKEVTELGAIFNLADYIPQTASLDLQGLRKRMKAVAKVFDEFFEKIIDEHVQSKDHSRTKDFVDLMLNFMGSEETEYHIDREHTKAIILFCSLNDNSFVSTLRRHQHTVTVRQVLLVLAVYDRFRFHLAAHDHEAILLVLIGQLRAV</sequence>
<keyword evidence="9" id="KW-0472">Membrane</keyword>
<evidence type="ECO:0000256" key="6">
    <source>
        <dbReference type="ARBA" id="ARBA00023002"/>
    </source>
</evidence>
<name>A0ABQ8HNK5_9ROSI</name>
<proteinExistence type="inferred from homology"/>
<dbReference type="SUPFAM" id="SSF48264">
    <property type="entry name" value="Cytochrome P450"/>
    <property type="match status" value="1"/>
</dbReference>
<keyword evidence="7" id="KW-0408">Iron</keyword>
<reference evidence="11 12" key="1">
    <citation type="submission" date="2021-02" db="EMBL/GenBank/DDBJ databases">
        <title>Plant Genome Project.</title>
        <authorList>
            <person name="Zhang R.-G."/>
        </authorList>
    </citation>
    <scope>NUCLEOTIDE SEQUENCE [LARGE SCALE GENOMIC DNA]</scope>
    <source>
        <tissue evidence="11">Leaves</tissue>
    </source>
</reference>
<feature type="signal peptide" evidence="10">
    <location>
        <begin position="1"/>
        <end position="19"/>
    </location>
</feature>
<comment type="similarity">
    <text evidence="3">Belongs to the cytochrome P450 family.</text>
</comment>
<dbReference type="Pfam" id="PF00067">
    <property type="entry name" value="p450"/>
    <property type="match status" value="1"/>
</dbReference>
<evidence type="ECO:0000256" key="4">
    <source>
        <dbReference type="ARBA" id="ARBA00022617"/>
    </source>
</evidence>
<dbReference type="Proteomes" id="UP000827721">
    <property type="component" value="Unassembled WGS sequence"/>
</dbReference>
<keyword evidence="8" id="KW-0503">Monooxygenase</keyword>
<organism evidence="11 12">
    <name type="scientific">Xanthoceras sorbifolium</name>
    <dbReference type="NCBI Taxonomy" id="99658"/>
    <lineage>
        <taxon>Eukaryota</taxon>
        <taxon>Viridiplantae</taxon>
        <taxon>Streptophyta</taxon>
        <taxon>Embryophyta</taxon>
        <taxon>Tracheophyta</taxon>
        <taxon>Spermatophyta</taxon>
        <taxon>Magnoliopsida</taxon>
        <taxon>eudicotyledons</taxon>
        <taxon>Gunneridae</taxon>
        <taxon>Pentapetalae</taxon>
        <taxon>rosids</taxon>
        <taxon>malvids</taxon>
        <taxon>Sapindales</taxon>
        <taxon>Sapindaceae</taxon>
        <taxon>Xanthoceroideae</taxon>
        <taxon>Xanthoceras</taxon>
    </lineage>
</organism>
<evidence type="ECO:0000256" key="9">
    <source>
        <dbReference type="ARBA" id="ARBA00023136"/>
    </source>
</evidence>
<protein>
    <recommendedName>
        <fullName evidence="13">Cytochrome P450</fullName>
    </recommendedName>
</protein>
<comment type="subcellular location">
    <subcellularLocation>
        <location evidence="2">Membrane</location>
    </subcellularLocation>
</comment>
<evidence type="ECO:0000256" key="3">
    <source>
        <dbReference type="ARBA" id="ARBA00010617"/>
    </source>
</evidence>
<keyword evidence="4" id="KW-0349">Heme</keyword>
<keyword evidence="6" id="KW-0560">Oxidoreductase</keyword>
<evidence type="ECO:0000256" key="5">
    <source>
        <dbReference type="ARBA" id="ARBA00022723"/>
    </source>
</evidence>
<gene>
    <name evidence="11" type="ORF">JRO89_XS08G0026000</name>
</gene>